<dbReference type="SUPFAM" id="SSF52833">
    <property type="entry name" value="Thioredoxin-like"/>
    <property type="match status" value="1"/>
</dbReference>
<dbReference type="OrthoDB" id="4664297at2759"/>
<dbReference type="Proteomes" id="UP000076874">
    <property type="component" value="Unassembled WGS sequence"/>
</dbReference>
<accession>A0A167N2Y6</accession>
<dbReference type="EMBL" id="AZHD01000021">
    <property type="protein sequence ID" value="OAA55066.1"/>
    <property type="molecule type" value="Genomic_DNA"/>
</dbReference>
<comment type="caution">
    <text evidence="3">The sequence shown here is derived from an EMBL/GenBank/DDBJ whole genome shotgun (WGS) entry which is preliminary data.</text>
</comment>
<dbReference type="InterPro" id="IPR036249">
    <property type="entry name" value="Thioredoxin-like_sf"/>
</dbReference>
<dbReference type="PANTHER" id="PTHR42943:SF13">
    <property type="entry name" value="GLUTATHIONE S-TRANSFERASE KAPPA-RELATED"/>
    <property type="match status" value="1"/>
</dbReference>
<dbReference type="InterPro" id="IPR001853">
    <property type="entry name" value="DSBA-like_thioredoxin_dom"/>
</dbReference>
<evidence type="ECO:0000313" key="4">
    <source>
        <dbReference type="Proteomes" id="UP000076874"/>
    </source>
</evidence>
<evidence type="ECO:0000256" key="1">
    <source>
        <dbReference type="PIRSR" id="PIRSR006386-1"/>
    </source>
</evidence>
<dbReference type="InterPro" id="IPR014440">
    <property type="entry name" value="HCCAis_GSTk"/>
</dbReference>
<dbReference type="PIRSF" id="PIRSF006386">
    <property type="entry name" value="HCCAis_GSTk"/>
    <property type="match status" value="1"/>
</dbReference>
<proteinExistence type="predicted"/>
<name>A0A167N2Y6_9HYPO</name>
<feature type="domain" description="DSBA-like thioredoxin" evidence="2">
    <location>
        <begin position="5"/>
        <end position="122"/>
    </location>
</feature>
<organism evidence="3 4">
    <name type="scientific">Niveomyces insectorum RCEF 264</name>
    <dbReference type="NCBI Taxonomy" id="1081102"/>
    <lineage>
        <taxon>Eukaryota</taxon>
        <taxon>Fungi</taxon>
        <taxon>Dikarya</taxon>
        <taxon>Ascomycota</taxon>
        <taxon>Pezizomycotina</taxon>
        <taxon>Sordariomycetes</taxon>
        <taxon>Hypocreomycetidae</taxon>
        <taxon>Hypocreales</taxon>
        <taxon>Cordycipitaceae</taxon>
        <taxon>Niveomyces</taxon>
    </lineage>
</organism>
<gene>
    <name evidence="3" type="ORF">SPI_08570</name>
</gene>
<keyword evidence="4" id="KW-1185">Reference proteome</keyword>
<reference evidence="3 4" key="1">
    <citation type="journal article" date="2016" name="Genome Biol. Evol.">
        <title>Divergent and convergent evolution of fungal pathogenicity.</title>
        <authorList>
            <person name="Shang Y."/>
            <person name="Xiao G."/>
            <person name="Zheng P."/>
            <person name="Cen K."/>
            <person name="Zhan S."/>
            <person name="Wang C."/>
        </authorList>
    </citation>
    <scope>NUCLEOTIDE SEQUENCE [LARGE SCALE GENOMIC DNA]</scope>
    <source>
        <strain evidence="3 4">RCEF 264</strain>
    </source>
</reference>
<dbReference type="GO" id="GO:0005739">
    <property type="term" value="C:mitochondrion"/>
    <property type="evidence" value="ECO:0007669"/>
    <property type="project" value="TreeGrafter"/>
</dbReference>
<dbReference type="Pfam" id="PF01323">
    <property type="entry name" value="DSBA"/>
    <property type="match status" value="1"/>
</dbReference>
<dbReference type="GO" id="GO:0005777">
    <property type="term" value="C:peroxisome"/>
    <property type="evidence" value="ECO:0007669"/>
    <property type="project" value="TreeGrafter"/>
</dbReference>
<dbReference type="GO" id="GO:0006749">
    <property type="term" value="P:glutathione metabolic process"/>
    <property type="evidence" value="ECO:0007669"/>
    <property type="project" value="TreeGrafter"/>
</dbReference>
<dbReference type="AlphaFoldDB" id="A0A167N2Y6"/>
<protein>
    <submittedName>
        <fullName evidence="3">DSBA-like thioredoxin domain-containing protein</fullName>
    </submittedName>
</protein>
<dbReference type="InterPro" id="IPR051924">
    <property type="entry name" value="GST_Kappa/NadH"/>
</dbReference>
<dbReference type="GO" id="GO:0004364">
    <property type="term" value="F:glutathione transferase activity"/>
    <property type="evidence" value="ECO:0007669"/>
    <property type="project" value="TreeGrafter"/>
</dbReference>
<dbReference type="PANTHER" id="PTHR42943">
    <property type="entry name" value="GLUTATHIONE S-TRANSFERASE KAPPA"/>
    <property type="match status" value="1"/>
</dbReference>
<feature type="active site" description="Nucleophile" evidence="1">
    <location>
        <position position="13"/>
    </location>
</feature>
<sequence>MGGRIDVYLDIASLYSYLCFIYLRRDTPIYAAHGVEVVYHPVLLGAINQATGNRPPSSLPAKARHGVYDVRRSCARAGVPATRMPPDFMKRALTILPLRALHHIQQHYPAATFVAAFHYLFYVFWTPPNADLRDPAVLRAALCEAPVGFGDDSRPAASADGGACLFAAQDVDAILQAAGEPAAKDLLRQATDEALARGAYGAPWLWVRNDAGEEEPFFGSDRFHFVYQFLGLPYQDVALLKAPQAERAVSDSKL</sequence>
<evidence type="ECO:0000259" key="2">
    <source>
        <dbReference type="Pfam" id="PF01323"/>
    </source>
</evidence>
<dbReference type="GO" id="GO:0004602">
    <property type="term" value="F:glutathione peroxidase activity"/>
    <property type="evidence" value="ECO:0007669"/>
    <property type="project" value="TreeGrafter"/>
</dbReference>
<dbReference type="STRING" id="1081102.A0A167N2Y6"/>
<dbReference type="Gene3D" id="3.40.30.10">
    <property type="entry name" value="Glutaredoxin"/>
    <property type="match status" value="1"/>
</dbReference>
<evidence type="ECO:0000313" key="3">
    <source>
        <dbReference type="EMBL" id="OAA55066.1"/>
    </source>
</evidence>